<dbReference type="SUPFAM" id="SSF103473">
    <property type="entry name" value="MFS general substrate transporter"/>
    <property type="match status" value="1"/>
</dbReference>
<dbReference type="GO" id="GO:1990539">
    <property type="term" value="P:fructose import across plasma membrane"/>
    <property type="evidence" value="ECO:0007669"/>
    <property type="project" value="UniProtKB-ARBA"/>
</dbReference>
<dbReference type="InterPro" id="IPR020846">
    <property type="entry name" value="MFS_dom"/>
</dbReference>
<evidence type="ECO:0000256" key="3">
    <source>
        <dbReference type="ARBA" id="ARBA00022475"/>
    </source>
</evidence>
<accession>A0A5N5SMP9</accession>
<dbReference type="InterPro" id="IPR005829">
    <property type="entry name" value="Sugar_transporter_CS"/>
</dbReference>
<dbReference type="GO" id="GO:0005886">
    <property type="term" value="C:plasma membrane"/>
    <property type="evidence" value="ECO:0007669"/>
    <property type="project" value="UniProtKB-SubCell"/>
</dbReference>
<proteinExistence type="inferred from homology"/>
<comment type="subcellular location">
    <subcellularLocation>
        <location evidence="1">Cell membrane</location>
        <topology evidence="1">Multi-pass membrane protein</topology>
    </subcellularLocation>
</comment>
<dbReference type="Proteomes" id="UP000326759">
    <property type="component" value="Unassembled WGS sequence"/>
</dbReference>
<dbReference type="InterPro" id="IPR005828">
    <property type="entry name" value="MFS_sugar_transport-like"/>
</dbReference>
<keyword evidence="2 7" id="KW-0813">Transport</keyword>
<gene>
    <name evidence="10" type="ORF">Anas_02204</name>
</gene>
<evidence type="ECO:0000256" key="4">
    <source>
        <dbReference type="ARBA" id="ARBA00022692"/>
    </source>
</evidence>
<sequence>MKISVVDGVNARLSFAVCAAAFGSAFQHGYNLGVINAPLTLIEDWMNTTSYERSEEYITQTEQTMITSWIVSIYCIGGMVGGGLTGFFSERYGRKGGLLLNNITAISAAIFFGFCKMASSWEMIIIGRFLIGINNGLNAGLAPMYLSEIAPTTLRGAIGTVYQLVVTISILFSQVMGLESLLGTEDLWPILLALTILPAIFQLCTLPICPESPKFLLINKEKRIEAQRALSWLRDSSNIHEELEEMQNEAEAQKLVPRVSLREILTNPALRIPLVIAMMMMIAQQLSGINAAIFFSVKIYEQAGLNEDESLYATIAMGTMNVLMTFVSLVLVEKAGRKTLHAHWFVRHDDRYYSSYLVSRSPVRIS</sequence>
<dbReference type="PANTHER" id="PTHR23503">
    <property type="entry name" value="SOLUTE CARRIER FAMILY 2"/>
    <property type="match status" value="1"/>
</dbReference>
<keyword evidence="3" id="KW-1003">Cell membrane</keyword>
<comment type="similarity">
    <text evidence="7">Belongs to the major facilitator superfamily. Sugar transporter (TC 2.A.1.1) family.</text>
</comment>
<protein>
    <submittedName>
        <fullName evidence="10">Solute carrier family 2, facilitated glucose transporter member 1</fullName>
    </submittedName>
</protein>
<evidence type="ECO:0000259" key="9">
    <source>
        <dbReference type="PROSITE" id="PS50850"/>
    </source>
</evidence>
<dbReference type="EMBL" id="SEYY01023091">
    <property type="protein sequence ID" value="KAB7495102.1"/>
    <property type="molecule type" value="Genomic_DNA"/>
</dbReference>
<feature type="domain" description="Major facilitator superfamily (MFS) profile" evidence="9">
    <location>
        <begin position="17"/>
        <end position="366"/>
    </location>
</feature>
<keyword evidence="10" id="KW-0762">Sugar transport</keyword>
<evidence type="ECO:0000256" key="7">
    <source>
        <dbReference type="RuleBase" id="RU003346"/>
    </source>
</evidence>
<dbReference type="Gene3D" id="1.20.1250.20">
    <property type="entry name" value="MFS general substrate transporter like domains"/>
    <property type="match status" value="1"/>
</dbReference>
<dbReference type="OrthoDB" id="4540492at2759"/>
<feature type="transmembrane region" description="Helical" evidence="8">
    <location>
        <begin position="158"/>
        <end position="176"/>
    </location>
</feature>
<dbReference type="PROSITE" id="PS50850">
    <property type="entry name" value="MFS"/>
    <property type="match status" value="1"/>
</dbReference>
<feature type="transmembrane region" description="Helical" evidence="8">
    <location>
        <begin position="125"/>
        <end position="146"/>
    </location>
</feature>
<evidence type="ECO:0000313" key="11">
    <source>
        <dbReference type="Proteomes" id="UP000326759"/>
    </source>
</evidence>
<dbReference type="PRINTS" id="PR00171">
    <property type="entry name" value="SUGRTRNSPORT"/>
</dbReference>
<dbReference type="FunFam" id="1.20.1250.20:FF:001511">
    <property type="entry name" value="Solute carrier family 2, facilitated glucose transporter member 5"/>
    <property type="match status" value="1"/>
</dbReference>
<evidence type="ECO:0000256" key="8">
    <source>
        <dbReference type="SAM" id="Phobius"/>
    </source>
</evidence>
<evidence type="ECO:0000313" key="10">
    <source>
        <dbReference type="EMBL" id="KAB7495102.1"/>
    </source>
</evidence>
<dbReference type="InterPro" id="IPR045263">
    <property type="entry name" value="GLUT"/>
</dbReference>
<dbReference type="NCBIfam" id="TIGR00879">
    <property type="entry name" value="SP"/>
    <property type="match status" value="1"/>
</dbReference>
<dbReference type="PROSITE" id="PS00217">
    <property type="entry name" value="SUGAR_TRANSPORT_2"/>
    <property type="match status" value="1"/>
</dbReference>
<dbReference type="AlphaFoldDB" id="A0A5N5SMP9"/>
<reference evidence="10 11" key="1">
    <citation type="journal article" date="2019" name="PLoS Biol.">
        <title>Sex chromosomes control vertical transmission of feminizing Wolbachia symbionts in an isopod.</title>
        <authorList>
            <person name="Becking T."/>
            <person name="Chebbi M.A."/>
            <person name="Giraud I."/>
            <person name="Moumen B."/>
            <person name="Laverre T."/>
            <person name="Caubet Y."/>
            <person name="Peccoud J."/>
            <person name="Gilbert C."/>
            <person name="Cordaux R."/>
        </authorList>
    </citation>
    <scope>NUCLEOTIDE SEQUENCE [LARGE SCALE GENOMIC DNA]</scope>
    <source>
        <strain evidence="10">ANa2</strain>
        <tissue evidence="10">Whole body excluding digestive tract and cuticle</tissue>
    </source>
</reference>
<feature type="transmembrane region" description="Helical" evidence="8">
    <location>
        <begin position="311"/>
        <end position="332"/>
    </location>
</feature>
<evidence type="ECO:0000256" key="6">
    <source>
        <dbReference type="ARBA" id="ARBA00023136"/>
    </source>
</evidence>
<dbReference type="PANTHER" id="PTHR23503:SF8">
    <property type="entry name" value="FACILITATED GLUCOSE TRANSPORTER PROTEIN 1"/>
    <property type="match status" value="1"/>
</dbReference>
<feature type="transmembrane region" description="Helical" evidence="8">
    <location>
        <begin position="188"/>
        <end position="209"/>
    </location>
</feature>
<dbReference type="InterPro" id="IPR036259">
    <property type="entry name" value="MFS_trans_sf"/>
</dbReference>
<evidence type="ECO:0000256" key="1">
    <source>
        <dbReference type="ARBA" id="ARBA00004651"/>
    </source>
</evidence>
<feature type="transmembrane region" description="Helical" evidence="8">
    <location>
        <begin position="99"/>
        <end position="119"/>
    </location>
</feature>
<dbReference type="Pfam" id="PF00083">
    <property type="entry name" value="Sugar_tr"/>
    <property type="match status" value="1"/>
</dbReference>
<comment type="caution">
    <text evidence="10">The sequence shown here is derived from an EMBL/GenBank/DDBJ whole genome shotgun (WGS) entry which is preliminary data.</text>
</comment>
<evidence type="ECO:0000256" key="5">
    <source>
        <dbReference type="ARBA" id="ARBA00022989"/>
    </source>
</evidence>
<dbReference type="GO" id="GO:0005353">
    <property type="term" value="F:fructose transmembrane transporter activity"/>
    <property type="evidence" value="ECO:0007669"/>
    <property type="project" value="UniProtKB-ARBA"/>
</dbReference>
<keyword evidence="4 8" id="KW-0812">Transmembrane</keyword>
<feature type="transmembrane region" description="Helical" evidence="8">
    <location>
        <begin position="272"/>
        <end position="299"/>
    </location>
</feature>
<dbReference type="InterPro" id="IPR003663">
    <property type="entry name" value="Sugar/inositol_transpt"/>
</dbReference>
<name>A0A5N5SMP9_9CRUS</name>
<feature type="transmembrane region" description="Helical" evidence="8">
    <location>
        <begin position="66"/>
        <end position="87"/>
    </location>
</feature>
<organism evidence="10 11">
    <name type="scientific">Armadillidium nasatum</name>
    <dbReference type="NCBI Taxonomy" id="96803"/>
    <lineage>
        <taxon>Eukaryota</taxon>
        <taxon>Metazoa</taxon>
        <taxon>Ecdysozoa</taxon>
        <taxon>Arthropoda</taxon>
        <taxon>Crustacea</taxon>
        <taxon>Multicrustacea</taxon>
        <taxon>Malacostraca</taxon>
        <taxon>Eumalacostraca</taxon>
        <taxon>Peracarida</taxon>
        <taxon>Isopoda</taxon>
        <taxon>Oniscidea</taxon>
        <taxon>Crinocheta</taxon>
        <taxon>Armadillidiidae</taxon>
        <taxon>Armadillidium</taxon>
    </lineage>
</organism>
<keyword evidence="6 8" id="KW-0472">Membrane</keyword>
<evidence type="ECO:0000256" key="2">
    <source>
        <dbReference type="ARBA" id="ARBA00022448"/>
    </source>
</evidence>
<keyword evidence="5 8" id="KW-1133">Transmembrane helix</keyword>
<keyword evidence="11" id="KW-1185">Reference proteome</keyword>